<dbReference type="PROSITE" id="PS50280">
    <property type="entry name" value="SET"/>
    <property type="match status" value="1"/>
</dbReference>
<dbReference type="PANTHER" id="PTHR13271:SF34">
    <property type="entry name" value="N-LYSINE METHYLTRANSFERASE SETD6"/>
    <property type="match status" value="1"/>
</dbReference>
<gene>
    <name evidence="5" type="primary">g5308</name>
    <name evidence="5" type="ORF">EsDP_00005308</name>
</gene>
<accession>A0ABQ0CUB3</accession>
<name>A0ABQ0CUB3_9HYPO</name>
<feature type="domain" description="SET" evidence="4">
    <location>
        <begin position="27"/>
        <end position="269"/>
    </location>
</feature>
<dbReference type="InterPro" id="IPR050600">
    <property type="entry name" value="SETD3_SETD6_MTase"/>
</dbReference>
<evidence type="ECO:0000256" key="1">
    <source>
        <dbReference type="ARBA" id="ARBA00022603"/>
    </source>
</evidence>
<dbReference type="SUPFAM" id="SSF81822">
    <property type="entry name" value="RuBisCo LSMT C-terminal, substrate-binding domain"/>
    <property type="match status" value="1"/>
</dbReference>
<dbReference type="Pfam" id="PF09273">
    <property type="entry name" value="Rubis-subs-bind"/>
    <property type="match status" value="1"/>
</dbReference>
<keyword evidence="3" id="KW-0949">S-adenosyl-L-methionine</keyword>
<keyword evidence="2" id="KW-0808">Transferase</keyword>
<dbReference type="InterPro" id="IPR001214">
    <property type="entry name" value="SET_dom"/>
</dbReference>
<dbReference type="Proteomes" id="UP001562357">
    <property type="component" value="Unassembled WGS sequence"/>
</dbReference>
<dbReference type="CDD" id="cd19178">
    <property type="entry name" value="SET_SETD6"/>
    <property type="match status" value="1"/>
</dbReference>
<dbReference type="PANTHER" id="PTHR13271">
    <property type="entry name" value="UNCHARACTERIZED PUTATIVE METHYLTRANSFERASE"/>
    <property type="match status" value="1"/>
</dbReference>
<evidence type="ECO:0000256" key="2">
    <source>
        <dbReference type="ARBA" id="ARBA00022679"/>
    </source>
</evidence>
<keyword evidence="6" id="KW-1185">Reference proteome</keyword>
<dbReference type="Pfam" id="PF00856">
    <property type="entry name" value="SET"/>
    <property type="match status" value="1"/>
</dbReference>
<dbReference type="EMBL" id="BAAFGZ010000241">
    <property type="protein sequence ID" value="GAB0137025.1"/>
    <property type="molecule type" value="Genomic_DNA"/>
</dbReference>
<proteinExistence type="predicted"/>
<dbReference type="Gene3D" id="3.90.1420.10">
    <property type="entry name" value="Rubisco LSMT, substrate-binding domain"/>
    <property type="match status" value="1"/>
</dbReference>
<sequence>MASVDFESRTTAFLHWFRGLPGAVFSDAIQIADLRSRGAGRGIVATRDIPADTTLFTIPRSAIISSETCGLKEQVPALFESHGDEDGEQSLDSWSSLILIMMHEYLLGNQSRWKPYMDVLPDTFDTPMFWSSNELSQLQASATVDKIGKASAEDMFRSRLLPAIRSNPTIFHSSGEYSDEDLVRLAHRMGSTVMAYAFDLESDDEEDDDESDGWMEDREGKSMMGMVAMADILNADAEFNAHVNHGDDELTVTTLRDIKAGDEILNYYGPHPNSELLRRYGYVTDKHSRYDVVEIPWKLVQNSLVSELGVPQEAIEKAMETIDRDELEDTFVLERNSGEPNADGTFASAAFVEDMPGDLKEQLKAVLKALQNLDGALMPNKRRRNDVLKSAVVGALRSVASRYSTTAGQDEQLVKHADLSRRHRMAVVVRLGEKRLIQEACARFSGEAARDAQDAHLSDTKRAKRTG</sequence>
<evidence type="ECO:0000259" key="4">
    <source>
        <dbReference type="PROSITE" id="PS50280"/>
    </source>
</evidence>
<evidence type="ECO:0000256" key="3">
    <source>
        <dbReference type="ARBA" id="ARBA00022691"/>
    </source>
</evidence>
<dbReference type="InterPro" id="IPR036464">
    <property type="entry name" value="Rubisco_LSMT_subst-bd_sf"/>
</dbReference>
<keyword evidence="1" id="KW-0489">Methyltransferase</keyword>
<comment type="caution">
    <text evidence="5">The sequence shown here is derived from an EMBL/GenBank/DDBJ whole genome shotgun (WGS) entry which is preliminary data.</text>
</comment>
<organism evidence="5 6">
    <name type="scientific">Epichloe bromicola</name>
    <dbReference type="NCBI Taxonomy" id="79588"/>
    <lineage>
        <taxon>Eukaryota</taxon>
        <taxon>Fungi</taxon>
        <taxon>Dikarya</taxon>
        <taxon>Ascomycota</taxon>
        <taxon>Pezizomycotina</taxon>
        <taxon>Sordariomycetes</taxon>
        <taxon>Hypocreomycetidae</taxon>
        <taxon>Hypocreales</taxon>
        <taxon>Clavicipitaceae</taxon>
        <taxon>Epichloe</taxon>
    </lineage>
</organism>
<evidence type="ECO:0000313" key="5">
    <source>
        <dbReference type="EMBL" id="GAB0137025.1"/>
    </source>
</evidence>
<dbReference type="InterPro" id="IPR044430">
    <property type="entry name" value="SETD6_SET"/>
</dbReference>
<dbReference type="Gene3D" id="3.90.1410.10">
    <property type="entry name" value="set domain protein methyltransferase, domain 1"/>
    <property type="match status" value="1"/>
</dbReference>
<dbReference type="InterPro" id="IPR046341">
    <property type="entry name" value="SET_dom_sf"/>
</dbReference>
<reference evidence="6" key="1">
    <citation type="submission" date="2024-06" db="EMBL/GenBank/DDBJ databases">
        <title>Draft Genome Sequences of Epichloe bromicola Strains Isolated from Elymus ciliaris.</title>
        <authorList>
            <consortium name="Epichloe bromicola genome sequencing consortium"/>
            <person name="Miura A."/>
            <person name="Imano S."/>
            <person name="Ashida A."/>
            <person name="Sato I."/>
            <person name="Chiba S."/>
            <person name="Tanaka A."/>
            <person name="Camagna M."/>
            <person name="Takemoto D."/>
        </authorList>
    </citation>
    <scope>NUCLEOTIDE SEQUENCE [LARGE SCALE GENOMIC DNA]</scope>
    <source>
        <strain evidence="6">DP</strain>
    </source>
</reference>
<dbReference type="InterPro" id="IPR015353">
    <property type="entry name" value="Rubisco_LSMT_subst-bd"/>
</dbReference>
<protein>
    <recommendedName>
        <fullName evidence="4">SET domain-containing protein</fullName>
    </recommendedName>
</protein>
<dbReference type="SUPFAM" id="SSF82199">
    <property type="entry name" value="SET domain"/>
    <property type="match status" value="1"/>
</dbReference>
<evidence type="ECO:0000313" key="6">
    <source>
        <dbReference type="Proteomes" id="UP001562357"/>
    </source>
</evidence>